<reference evidence="3 4" key="1">
    <citation type="submission" date="2016-10" db="EMBL/GenBank/DDBJ databases">
        <authorList>
            <person name="Cai Z."/>
        </authorList>
    </citation>
    <scope>NUCLEOTIDE SEQUENCE [LARGE SCALE GENOMIC DNA]</scope>
</reference>
<comment type="pathway">
    <text evidence="1">Protein modification; protein ubiquitination.</text>
</comment>
<organism evidence="3 4">
    <name type="scientific">Tetradesmus obliquus</name>
    <name type="common">Green alga</name>
    <name type="synonym">Acutodesmus obliquus</name>
    <dbReference type="NCBI Taxonomy" id="3088"/>
    <lineage>
        <taxon>Eukaryota</taxon>
        <taxon>Viridiplantae</taxon>
        <taxon>Chlorophyta</taxon>
        <taxon>core chlorophytes</taxon>
        <taxon>Chlorophyceae</taxon>
        <taxon>CS clade</taxon>
        <taxon>Sphaeropleales</taxon>
        <taxon>Scenedesmaceae</taxon>
        <taxon>Tetradesmus</taxon>
    </lineage>
</organism>
<dbReference type="EMBL" id="FNXT01001090">
    <property type="protein sequence ID" value="SZX71948.1"/>
    <property type="molecule type" value="Genomic_DNA"/>
</dbReference>
<dbReference type="InterPro" id="IPR011333">
    <property type="entry name" value="SKP1/BTB/POZ_sf"/>
</dbReference>
<evidence type="ECO:0000313" key="3">
    <source>
        <dbReference type="EMBL" id="SZX71948.1"/>
    </source>
</evidence>
<dbReference type="InterPro" id="IPR000210">
    <property type="entry name" value="BTB/POZ_dom"/>
</dbReference>
<gene>
    <name evidence="3" type="ORF">BQ4739_LOCUS12051</name>
</gene>
<dbReference type="Proteomes" id="UP000256970">
    <property type="component" value="Unassembled WGS sequence"/>
</dbReference>
<evidence type="ECO:0000259" key="2">
    <source>
        <dbReference type="SMART" id="SM00225"/>
    </source>
</evidence>
<dbReference type="Gene3D" id="3.30.710.10">
    <property type="entry name" value="Potassium Channel Kv1.1, Chain A"/>
    <property type="match status" value="1"/>
</dbReference>
<dbReference type="SUPFAM" id="SSF54695">
    <property type="entry name" value="POZ domain"/>
    <property type="match status" value="1"/>
</dbReference>
<feature type="domain" description="BTB" evidence="2">
    <location>
        <begin position="29"/>
        <end position="149"/>
    </location>
</feature>
<dbReference type="AlphaFoldDB" id="A0A383W2R2"/>
<dbReference type="SMART" id="SM00225">
    <property type="entry name" value="BTB"/>
    <property type="match status" value="1"/>
</dbReference>
<evidence type="ECO:0000256" key="1">
    <source>
        <dbReference type="ARBA" id="ARBA00004906"/>
    </source>
</evidence>
<evidence type="ECO:0000313" key="4">
    <source>
        <dbReference type="Proteomes" id="UP000256970"/>
    </source>
</evidence>
<accession>A0A383W2R2</accession>
<sequence length="276" mass="29611">MAQTIQQTTGSAAAASISEQLLELLSLGSDMQLLFGDEQVPSHAHTLSLWSKVLRNALDAGSCSSSSSSSSSAPLLGTNRKPIAAGCPISIPMDGTSREDWLTAMSFIHPVVPQPVISWDNLEVLLAIGSRYDMPALLSRAGSFLQSNMNELNSQQGSLQFAWKWIPMADEAGLPDAAQACIEAIVKDAAVVAACTKQLLLGLSPATSSHLAEALAWQSIRDQHERVQAYLMKGSAPEGCKWDVGYCRFCSTQTKLTLFNLVSHKLECYHCGNVVS</sequence>
<proteinExistence type="predicted"/>
<protein>
    <recommendedName>
        <fullName evidence="2">BTB domain-containing protein</fullName>
    </recommendedName>
</protein>
<keyword evidence="4" id="KW-1185">Reference proteome</keyword>
<name>A0A383W2R2_TETOB</name>